<name>A0A6A6JJ54_WESOR</name>
<proteinExistence type="predicted"/>
<reference evidence="1" key="1">
    <citation type="journal article" date="2020" name="Stud. Mycol.">
        <title>101 Dothideomycetes genomes: a test case for predicting lifestyles and emergence of pathogens.</title>
        <authorList>
            <person name="Haridas S."/>
            <person name="Albert R."/>
            <person name="Binder M."/>
            <person name="Bloem J."/>
            <person name="Labutti K."/>
            <person name="Salamov A."/>
            <person name="Andreopoulos B."/>
            <person name="Baker S."/>
            <person name="Barry K."/>
            <person name="Bills G."/>
            <person name="Bluhm B."/>
            <person name="Cannon C."/>
            <person name="Castanera R."/>
            <person name="Culley D."/>
            <person name="Daum C."/>
            <person name="Ezra D."/>
            <person name="Gonzalez J."/>
            <person name="Henrissat B."/>
            <person name="Kuo A."/>
            <person name="Liang C."/>
            <person name="Lipzen A."/>
            <person name="Lutzoni F."/>
            <person name="Magnuson J."/>
            <person name="Mondo S."/>
            <person name="Nolan M."/>
            <person name="Ohm R."/>
            <person name="Pangilinan J."/>
            <person name="Park H.-J."/>
            <person name="Ramirez L."/>
            <person name="Alfaro M."/>
            <person name="Sun H."/>
            <person name="Tritt A."/>
            <person name="Yoshinaga Y."/>
            <person name="Zwiers L.-H."/>
            <person name="Turgeon B."/>
            <person name="Goodwin S."/>
            <person name="Spatafora J."/>
            <person name="Crous P."/>
            <person name="Grigoriev I."/>
        </authorList>
    </citation>
    <scope>NUCLEOTIDE SEQUENCE</scope>
    <source>
        <strain evidence="1">CBS 379.55</strain>
    </source>
</reference>
<dbReference type="Proteomes" id="UP000800097">
    <property type="component" value="Unassembled WGS sequence"/>
</dbReference>
<dbReference type="EMBL" id="ML986494">
    <property type="protein sequence ID" value="KAF2276275.1"/>
    <property type="molecule type" value="Genomic_DNA"/>
</dbReference>
<keyword evidence="2" id="KW-1185">Reference proteome</keyword>
<evidence type="ECO:0000313" key="2">
    <source>
        <dbReference type="Proteomes" id="UP000800097"/>
    </source>
</evidence>
<sequence>MAPTDLPAFPLWLESVGRYLMAAGPDPTEWIQSVHALVRSYDFGIHHVIRAIHKTSYSGVREFHVLADDGLDGEPGVSFTMTAFNSLSVQQHRAAAYLFRGLSKLELNFSSCLIAHDETVFSLHHHSGERRQQLAQLAALLKGAKSLTELGLHFSDRPGLLDDIAVFTMFMYQHELEDDPPRCLLTWIGFDTTWPKLRSLTLTGAFTVEDTLVAFIKRHAATLHQVKFNYCCLMVGTWANFVDEAVSRPSIHAFTLNGVHEYATPGEEENITRMEKSTRAELLYRGAIEIDAEGHRYFKSTSTRSVYVTRNDSGSL</sequence>
<dbReference type="AlphaFoldDB" id="A0A6A6JJ54"/>
<evidence type="ECO:0000313" key="1">
    <source>
        <dbReference type="EMBL" id="KAF2276275.1"/>
    </source>
</evidence>
<dbReference type="OrthoDB" id="10262814at2759"/>
<accession>A0A6A6JJ54</accession>
<organism evidence="1 2">
    <name type="scientific">Westerdykella ornata</name>
    <dbReference type="NCBI Taxonomy" id="318751"/>
    <lineage>
        <taxon>Eukaryota</taxon>
        <taxon>Fungi</taxon>
        <taxon>Dikarya</taxon>
        <taxon>Ascomycota</taxon>
        <taxon>Pezizomycotina</taxon>
        <taxon>Dothideomycetes</taxon>
        <taxon>Pleosporomycetidae</taxon>
        <taxon>Pleosporales</taxon>
        <taxon>Sporormiaceae</taxon>
        <taxon>Westerdykella</taxon>
    </lineage>
</organism>
<dbReference type="GeneID" id="54556074"/>
<gene>
    <name evidence="1" type="ORF">EI97DRAFT_53975</name>
</gene>
<dbReference type="RefSeq" id="XP_033653814.1">
    <property type="nucleotide sequence ID" value="XM_033802899.1"/>
</dbReference>
<protein>
    <submittedName>
        <fullName evidence="1">Uncharacterized protein</fullName>
    </submittedName>
</protein>